<dbReference type="AlphaFoldDB" id="A0A5J9TGJ2"/>
<gene>
    <name evidence="1" type="ORF">EJB05_43909</name>
</gene>
<feature type="non-terminal residue" evidence="1">
    <location>
        <position position="1"/>
    </location>
</feature>
<proteinExistence type="predicted"/>
<comment type="caution">
    <text evidence="1">The sequence shown here is derived from an EMBL/GenBank/DDBJ whole genome shotgun (WGS) entry which is preliminary data.</text>
</comment>
<reference evidence="1 2" key="1">
    <citation type="journal article" date="2019" name="Sci. Rep.">
        <title>A high-quality genome of Eragrostis curvula grass provides insights into Poaceae evolution and supports new strategies to enhance forage quality.</title>
        <authorList>
            <person name="Carballo J."/>
            <person name="Santos B.A.C.M."/>
            <person name="Zappacosta D."/>
            <person name="Garbus I."/>
            <person name="Selva J.P."/>
            <person name="Gallo C.A."/>
            <person name="Diaz A."/>
            <person name="Albertini E."/>
            <person name="Caccamo M."/>
            <person name="Echenique V."/>
        </authorList>
    </citation>
    <scope>NUCLEOTIDE SEQUENCE [LARGE SCALE GENOMIC DNA]</scope>
    <source>
        <strain evidence="2">cv. Victoria</strain>
        <tissue evidence="1">Leaf</tissue>
    </source>
</reference>
<name>A0A5J9TGJ2_9POAL</name>
<dbReference type="Proteomes" id="UP000324897">
    <property type="component" value="Chromosome 3"/>
</dbReference>
<evidence type="ECO:0000313" key="2">
    <source>
        <dbReference type="Proteomes" id="UP000324897"/>
    </source>
</evidence>
<dbReference type="EMBL" id="RWGY01000039">
    <property type="protein sequence ID" value="TVU10384.1"/>
    <property type="molecule type" value="Genomic_DNA"/>
</dbReference>
<organism evidence="1 2">
    <name type="scientific">Eragrostis curvula</name>
    <name type="common">weeping love grass</name>
    <dbReference type="NCBI Taxonomy" id="38414"/>
    <lineage>
        <taxon>Eukaryota</taxon>
        <taxon>Viridiplantae</taxon>
        <taxon>Streptophyta</taxon>
        <taxon>Embryophyta</taxon>
        <taxon>Tracheophyta</taxon>
        <taxon>Spermatophyta</taxon>
        <taxon>Magnoliopsida</taxon>
        <taxon>Liliopsida</taxon>
        <taxon>Poales</taxon>
        <taxon>Poaceae</taxon>
        <taxon>PACMAD clade</taxon>
        <taxon>Chloridoideae</taxon>
        <taxon>Eragrostideae</taxon>
        <taxon>Eragrostidinae</taxon>
        <taxon>Eragrostis</taxon>
    </lineage>
</organism>
<protein>
    <submittedName>
        <fullName evidence="1">Uncharacterized protein</fullName>
    </submittedName>
</protein>
<sequence length="93" mass="9647">MPVPVGAADPEDPTLPPPPLAVVSNLHAVTPGFLIGVHPAFHGFCNFGLPNQLGAANYPGLPFPTFDKFGMATKTNPSQTSAAGNMCSFQDLL</sequence>
<dbReference type="Gramene" id="TVU10384">
    <property type="protein sequence ID" value="TVU10384"/>
    <property type="gene ID" value="EJB05_43909"/>
</dbReference>
<evidence type="ECO:0000313" key="1">
    <source>
        <dbReference type="EMBL" id="TVU10384.1"/>
    </source>
</evidence>
<accession>A0A5J9TGJ2</accession>
<keyword evidence="2" id="KW-1185">Reference proteome</keyword>